<keyword evidence="2" id="KW-0539">Nucleus</keyword>
<comment type="caution">
    <text evidence="5">The sequence shown here is derived from an EMBL/GenBank/DDBJ whole genome shotgun (WGS) entry which is preliminary data.</text>
</comment>
<dbReference type="PROSITE" id="PS50118">
    <property type="entry name" value="HMG_BOX_2"/>
    <property type="match status" value="2"/>
</dbReference>
<dbReference type="EMBL" id="VSWD01000005">
    <property type="protein sequence ID" value="KAK3102545.1"/>
    <property type="molecule type" value="Genomic_DNA"/>
</dbReference>
<evidence type="ECO:0000313" key="5">
    <source>
        <dbReference type="EMBL" id="KAK3102545.1"/>
    </source>
</evidence>
<proteinExistence type="predicted"/>
<evidence type="ECO:0000259" key="4">
    <source>
        <dbReference type="PROSITE" id="PS50118"/>
    </source>
</evidence>
<feature type="region of interest" description="Disordered" evidence="3">
    <location>
        <begin position="189"/>
        <end position="234"/>
    </location>
</feature>
<feature type="domain" description="HMG box" evidence="4">
    <location>
        <begin position="50"/>
        <end position="119"/>
    </location>
</feature>
<evidence type="ECO:0000256" key="2">
    <source>
        <dbReference type="PROSITE-ProRule" id="PRU00267"/>
    </source>
</evidence>
<dbReference type="Gene3D" id="1.10.30.10">
    <property type="entry name" value="High mobility group box domain"/>
    <property type="match status" value="2"/>
</dbReference>
<dbReference type="GO" id="GO:0005634">
    <property type="term" value="C:nucleus"/>
    <property type="evidence" value="ECO:0007669"/>
    <property type="project" value="UniProtKB-UniRule"/>
</dbReference>
<keyword evidence="1 2" id="KW-0238">DNA-binding</keyword>
<dbReference type="InterPro" id="IPR050342">
    <property type="entry name" value="HMGB"/>
</dbReference>
<protein>
    <recommendedName>
        <fullName evidence="4">HMG box domain-containing protein</fullName>
    </recommendedName>
</protein>
<dbReference type="Pfam" id="PF00505">
    <property type="entry name" value="HMG_box"/>
    <property type="match status" value="1"/>
</dbReference>
<dbReference type="GO" id="GO:0003677">
    <property type="term" value="F:DNA binding"/>
    <property type="evidence" value="ECO:0007669"/>
    <property type="project" value="UniProtKB-UniRule"/>
</dbReference>
<organism evidence="5 6">
    <name type="scientific">Pinctada imbricata</name>
    <name type="common">Atlantic pearl-oyster</name>
    <name type="synonym">Pinctada martensii</name>
    <dbReference type="NCBI Taxonomy" id="66713"/>
    <lineage>
        <taxon>Eukaryota</taxon>
        <taxon>Metazoa</taxon>
        <taxon>Spiralia</taxon>
        <taxon>Lophotrochozoa</taxon>
        <taxon>Mollusca</taxon>
        <taxon>Bivalvia</taxon>
        <taxon>Autobranchia</taxon>
        <taxon>Pteriomorphia</taxon>
        <taxon>Pterioida</taxon>
        <taxon>Pterioidea</taxon>
        <taxon>Pteriidae</taxon>
        <taxon>Pinctada</taxon>
    </lineage>
</organism>
<gene>
    <name evidence="5" type="ORF">FSP39_012087</name>
</gene>
<keyword evidence="6" id="KW-1185">Reference proteome</keyword>
<dbReference type="PRINTS" id="PR00886">
    <property type="entry name" value="HIGHMOBLTY12"/>
</dbReference>
<evidence type="ECO:0000313" key="6">
    <source>
        <dbReference type="Proteomes" id="UP001186944"/>
    </source>
</evidence>
<dbReference type="PANTHER" id="PTHR48112:SF22">
    <property type="entry name" value="MITOCHONDRIAL TRANSCRIPTION FACTOR A, ISOFORM B"/>
    <property type="match status" value="1"/>
</dbReference>
<name>A0AA88YMJ3_PINIB</name>
<evidence type="ECO:0000256" key="3">
    <source>
        <dbReference type="SAM" id="MobiDB-lite"/>
    </source>
</evidence>
<dbReference type="SUPFAM" id="SSF47095">
    <property type="entry name" value="HMG-box"/>
    <property type="match status" value="2"/>
</dbReference>
<dbReference type="CDD" id="cd22005">
    <property type="entry name" value="HMG-box_AtHMGB1-like"/>
    <property type="match status" value="1"/>
</dbReference>
<sequence length="234" mass="27075">MAHLYNFTASFLKIVRKWRAAQGDPCILIHFSRPKGATGTKRKVKDPNKPKRSTSAYFFFLAKCREDAKKEGRSISRIAEFTKEVSAKWGKMSDDQKSPFNKQAQADKERYEAEMAIYKGKSPADANKPKRPQSAYFCFLADFRVRMREKNIDHKEIIKMAGEAWRTLGDEEKKPFEKQALEEQKKYEAALKEWRENGGNPVSPKKAKTSNGTEEEEEDDDDEEDEEDDDEDDE</sequence>
<feature type="DNA-binding region" description="HMG box" evidence="2">
    <location>
        <begin position="129"/>
        <end position="195"/>
    </location>
</feature>
<accession>A0AA88YMJ3</accession>
<dbReference type="AlphaFoldDB" id="A0AA88YMJ3"/>
<dbReference type="InterPro" id="IPR009071">
    <property type="entry name" value="HMG_box_dom"/>
</dbReference>
<dbReference type="InterPro" id="IPR036910">
    <property type="entry name" value="HMG_box_dom_sf"/>
</dbReference>
<dbReference type="GO" id="GO:0006357">
    <property type="term" value="P:regulation of transcription by RNA polymerase II"/>
    <property type="evidence" value="ECO:0007669"/>
    <property type="project" value="TreeGrafter"/>
</dbReference>
<feature type="domain" description="HMG box" evidence="4">
    <location>
        <begin position="129"/>
        <end position="195"/>
    </location>
</feature>
<dbReference type="PANTHER" id="PTHR48112">
    <property type="entry name" value="HIGH MOBILITY GROUP PROTEIN DSP1"/>
    <property type="match status" value="1"/>
</dbReference>
<evidence type="ECO:0000256" key="1">
    <source>
        <dbReference type="ARBA" id="ARBA00023125"/>
    </source>
</evidence>
<feature type="DNA-binding region" description="HMG box" evidence="2">
    <location>
        <begin position="50"/>
        <end position="119"/>
    </location>
</feature>
<feature type="compositionally biased region" description="Acidic residues" evidence="3">
    <location>
        <begin position="213"/>
        <end position="234"/>
    </location>
</feature>
<dbReference type="Pfam" id="PF09011">
    <property type="entry name" value="HMG_box_2"/>
    <property type="match status" value="1"/>
</dbReference>
<dbReference type="SMART" id="SM00398">
    <property type="entry name" value="HMG"/>
    <property type="match status" value="2"/>
</dbReference>
<dbReference type="Proteomes" id="UP001186944">
    <property type="component" value="Unassembled WGS sequence"/>
</dbReference>
<reference evidence="5" key="1">
    <citation type="submission" date="2019-08" db="EMBL/GenBank/DDBJ databases">
        <title>The improved chromosome-level genome for the pearl oyster Pinctada fucata martensii using PacBio sequencing and Hi-C.</title>
        <authorList>
            <person name="Zheng Z."/>
        </authorList>
    </citation>
    <scope>NUCLEOTIDE SEQUENCE</scope>
    <source>
        <strain evidence="5">ZZ-2019</strain>
        <tissue evidence="5">Adductor muscle</tissue>
    </source>
</reference>